<keyword evidence="3" id="KW-1185">Reference proteome</keyword>
<organism evidence="2 3">
    <name type="scientific">Psophocarpus tetragonolobus</name>
    <name type="common">Winged bean</name>
    <name type="synonym">Dolichos tetragonolobus</name>
    <dbReference type="NCBI Taxonomy" id="3891"/>
    <lineage>
        <taxon>Eukaryota</taxon>
        <taxon>Viridiplantae</taxon>
        <taxon>Streptophyta</taxon>
        <taxon>Embryophyta</taxon>
        <taxon>Tracheophyta</taxon>
        <taxon>Spermatophyta</taxon>
        <taxon>Magnoliopsida</taxon>
        <taxon>eudicotyledons</taxon>
        <taxon>Gunneridae</taxon>
        <taxon>Pentapetalae</taxon>
        <taxon>rosids</taxon>
        <taxon>fabids</taxon>
        <taxon>Fabales</taxon>
        <taxon>Fabaceae</taxon>
        <taxon>Papilionoideae</taxon>
        <taxon>50 kb inversion clade</taxon>
        <taxon>NPAAA clade</taxon>
        <taxon>indigoferoid/millettioid clade</taxon>
        <taxon>Phaseoleae</taxon>
        <taxon>Psophocarpus</taxon>
    </lineage>
</organism>
<dbReference type="Proteomes" id="UP001386955">
    <property type="component" value="Unassembled WGS sequence"/>
</dbReference>
<keyword evidence="1" id="KW-0812">Transmembrane</keyword>
<accession>A0AAN9XIV9</accession>
<keyword evidence="1" id="KW-1133">Transmembrane helix</keyword>
<dbReference type="EMBL" id="JAYMYS010000005">
    <property type="protein sequence ID" value="KAK7393666.1"/>
    <property type="molecule type" value="Genomic_DNA"/>
</dbReference>
<reference evidence="2 3" key="1">
    <citation type="submission" date="2024-01" db="EMBL/GenBank/DDBJ databases">
        <title>The genomes of 5 underutilized Papilionoideae crops provide insights into root nodulation and disease resistanc.</title>
        <authorList>
            <person name="Jiang F."/>
        </authorList>
    </citation>
    <scope>NUCLEOTIDE SEQUENCE [LARGE SCALE GENOMIC DNA]</scope>
    <source>
        <strain evidence="2">DUOXIRENSHENG_FW03</strain>
        <tissue evidence="2">Leaves</tissue>
    </source>
</reference>
<proteinExistence type="predicted"/>
<gene>
    <name evidence="2" type="ORF">VNO78_22229</name>
</gene>
<name>A0AAN9XIV9_PSOTE</name>
<feature type="transmembrane region" description="Helical" evidence="1">
    <location>
        <begin position="6"/>
        <end position="25"/>
    </location>
</feature>
<evidence type="ECO:0000313" key="3">
    <source>
        <dbReference type="Proteomes" id="UP001386955"/>
    </source>
</evidence>
<sequence length="67" mass="7641">MNSTETSIGILIFKLLICWCLYFYFSSFVSVDQVIRSNFLTSRGQYDITILVKGVTCAVTALFEPLY</sequence>
<protein>
    <submittedName>
        <fullName evidence="2">Uncharacterized protein</fullName>
    </submittedName>
</protein>
<dbReference type="AlphaFoldDB" id="A0AAN9XIV9"/>
<evidence type="ECO:0000313" key="2">
    <source>
        <dbReference type="EMBL" id="KAK7393666.1"/>
    </source>
</evidence>
<comment type="caution">
    <text evidence="2">The sequence shown here is derived from an EMBL/GenBank/DDBJ whole genome shotgun (WGS) entry which is preliminary data.</text>
</comment>
<keyword evidence="1" id="KW-0472">Membrane</keyword>
<evidence type="ECO:0000256" key="1">
    <source>
        <dbReference type="SAM" id="Phobius"/>
    </source>
</evidence>